<name>A0ABW5BDN8_9PROT</name>
<dbReference type="Proteomes" id="UP001597294">
    <property type="component" value="Unassembled WGS sequence"/>
</dbReference>
<sequence length="208" mass="23590">MTIIHFLHNGPEKGKATILFTHGAGAPMDTEFMKVIAEELGNLGYSIHRFEFPYMTERRLTGKKRPPDRAPLLREFWQKTIDHFTDRPLFIMGKSLGGRMATMVVNEADVSGVICLGYPFHPPGKPEKTRTEHLKDLKTPTLIIQGTRDPFGKPEEIKEYDLSSSIKIEWSEDGDHSLVPRKRSGLSSLNNWNVTAHSIDQFIQKVCS</sequence>
<dbReference type="InterPro" id="IPR026555">
    <property type="entry name" value="NSL3/Tex30"/>
</dbReference>
<evidence type="ECO:0000259" key="1">
    <source>
        <dbReference type="Pfam" id="PF20408"/>
    </source>
</evidence>
<dbReference type="SUPFAM" id="SSF53474">
    <property type="entry name" value="alpha/beta-Hydrolases"/>
    <property type="match status" value="1"/>
</dbReference>
<dbReference type="EMBL" id="JBHUII010000001">
    <property type="protein sequence ID" value="MFD2204068.1"/>
    <property type="molecule type" value="Genomic_DNA"/>
</dbReference>
<gene>
    <name evidence="2" type="ORF">ACFSKO_00500</name>
</gene>
<dbReference type="PANTHER" id="PTHR13136:SF11">
    <property type="entry name" value="TESTIS-EXPRESSED PROTEIN 30"/>
    <property type="match status" value="1"/>
</dbReference>
<evidence type="ECO:0000313" key="3">
    <source>
        <dbReference type="Proteomes" id="UP001597294"/>
    </source>
</evidence>
<protein>
    <submittedName>
        <fullName evidence="2">Alpha/beta family hydrolase</fullName>
    </submittedName>
</protein>
<dbReference type="Gene3D" id="3.40.50.1820">
    <property type="entry name" value="alpha/beta hydrolase"/>
    <property type="match status" value="1"/>
</dbReference>
<reference evidence="3" key="1">
    <citation type="journal article" date="2019" name="Int. J. Syst. Evol. Microbiol.">
        <title>The Global Catalogue of Microorganisms (GCM) 10K type strain sequencing project: providing services to taxonomists for standard genome sequencing and annotation.</title>
        <authorList>
            <consortium name="The Broad Institute Genomics Platform"/>
            <consortium name="The Broad Institute Genome Sequencing Center for Infectious Disease"/>
            <person name="Wu L."/>
            <person name="Ma J."/>
        </authorList>
    </citation>
    <scope>NUCLEOTIDE SEQUENCE [LARGE SCALE GENOMIC DNA]</scope>
    <source>
        <strain evidence="3">CGMCC 4.7192</strain>
    </source>
</reference>
<evidence type="ECO:0000313" key="2">
    <source>
        <dbReference type="EMBL" id="MFD2204068.1"/>
    </source>
</evidence>
<dbReference type="InterPro" id="IPR046879">
    <property type="entry name" value="KANL3/Tex30_Abhydrolase"/>
</dbReference>
<dbReference type="PANTHER" id="PTHR13136">
    <property type="entry name" value="TESTIS DEVELOPMENT PROTEIN PRTD"/>
    <property type="match status" value="1"/>
</dbReference>
<comment type="caution">
    <text evidence="2">The sequence shown here is derived from an EMBL/GenBank/DDBJ whole genome shotgun (WGS) entry which is preliminary data.</text>
</comment>
<keyword evidence="3" id="KW-1185">Reference proteome</keyword>
<dbReference type="InterPro" id="IPR029058">
    <property type="entry name" value="AB_hydrolase_fold"/>
</dbReference>
<dbReference type="Pfam" id="PF20408">
    <property type="entry name" value="Abhydrolase_11"/>
    <property type="match status" value="1"/>
</dbReference>
<dbReference type="GO" id="GO:0016787">
    <property type="term" value="F:hydrolase activity"/>
    <property type="evidence" value="ECO:0007669"/>
    <property type="project" value="UniProtKB-KW"/>
</dbReference>
<proteinExistence type="predicted"/>
<dbReference type="RefSeq" id="WP_380247257.1">
    <property type="nucleotide sequence ID" value="NZ_JBHUII010000001.1"/>
</dbReference>
<keyword evidence="2" id="KW-0378">Hydrolase</keyword>
<organism evidence="2 3">
    <name type="scientific">Kiloniella antarctica</name>
    <dbReference type="NCBI Taxonomy" id="1550907"/>
    <lineage>
        <taxon>Bacteria</taxon>
        <taxon>Pseudomonadati</taxon>
        <taxon>Pseudomonadota</taxon>
        <taxon>Alphaproteobacteria</taxon>
        <taxon>Rhodospirillales</taxon>
        <taxon>Kiloniellaceae</taxon>
        <taxon>Kiloniella</taxon>
    </lineage>
</organism>
<feature type="domain" description="KANL3/Tex30 alpha/beta hydrolase-like" evidence="1">
    <location>
        <begin position="15"/>
        <end position="204"/>
    </location>
</feature>
<accession>A0ABW5BDN8</accession>